<feature type="non-terminal residue" evidence="1">
    <location>
        <position position="1"/>
    </location>
</feature>
<sequence>VKCVFQASGVALIIIGAMQYTTYSQIGTFTGSSLSKIAIVLIAVGATIVLISLLGHLGAFVNNTSMISCFICLLLVIILMEIITGAAFYVFRSKMTVAITTNARQAVHDYRQEKRHAINRIQDKFRCCGADSSDDWSTSEGWGNSDAVPDSCCREKSDGCGRDKEKVHKKGCIWPVKFFLLKNLVWVGGVCIALGIGEVKWWWFRFSTPFNGHLCSSMSETLTQRIKELEAEVEKLKSQLKQRSEAGGDLELMSTPADSRPDGVTSSSSSSKKGKKAGKERPFDFSAHPRRHVALRLAYLGWAYQGFAVQENTDNTVEARLFEALLKTRLIQDRQSSNYHRCGRTDKGVSAFSQVITIDLRSSQFCEGLGVRLPENVDVSAKNKAATAELPYVKMLNRVLPPDIRILDWAPVAEGFSARFDCQSRTYRYYFPRGSLDVALMADAAKRYEGTHDFRNVCKMDVGNGVLQFERTILSASVKPAQPRHTSSTDQYDLFVFEIKGLAFLYHQVRCMMALLLLIGQKLEAPEIITQLLDVQSNPRKPQYSMAIDYPLVLYDCHFEGLSWKQEREEANHVLSTLQQHWTQSAVKSHVLHGMIQGLEARGGVSSDHCWLVEGTRQRNYRPLLERPCCESLESRINHFVKRGRLEREEGEDGGETMYLVGLTGGISSGKSTVSSMLRELGCPVIDADVVARKVVEPHTPAYSRIVYHFGPEILLENGEIDRQKLGQLIFASEEKRKLLNSITHPEIHKAMLKEILYYFLRGYRYVVLDVPLLFETRRLTQFLNHTVVVYCDPATQLSRLMQRDGLTQEQAEQRVAAQMPLNEKRGLANHVIENSGSREDTHRQVLRLHTKLEDSMDFLLVRVIAIAATAGLGGILLYAAKMLLS</sequence>
<organism evidence="1 2">
    <name type="scientific">Scortum barcoo</name>
    <name type="common">barcoo grunter</name>
    <dbReference type="NCBI Taxonomy" id="214431"/>
    <lineage>
        <taxon>Eukaryota</taxon>
        <taxon>Metazoa</taxon>
        <taxon>Chordata</taxon>
        <taxon>Craniata</taxon>
        <taxon>Vertebrata</taxon>
        <taxon>Euteleostomi</taxon>
        <taxon>Actinopterygii</taxon>
        <taxon>Neopterygii</taxon>
        <taxon>Teleostei</taxon>
        <taxon>Neoteleostei</taxon>
        <taxon>Acanthomorphata</taxon>
        <taxon>Eupercaria</taxon>
        <taxon>Centrarchiformes</taxon>
        <taxon>Terapontoidei</taxon>
        <taxon>Terapontidae</taxon>
        <taxon>Scortum</taxon>
    </lineage>
</organism>
<name>A0ACB8WBJ7_9TELE</name>
<proteinExistence type="predicted"/>
<accession>A0ACB8WBJ7</accession>
<reference evidence="1" key="1">
    <citation type="submission" date="2022-04" db="EMBL/GenBank/DDBJ databases">
        <title>Jade perch genome.</title>
        <authorList>
            <person name="Chao B."/>
        </authorList>
    </citation>
    <scope>NUCLEOTIDE SEQUENCE</scope>
    <source>
        <strain evidence="1">CB-2022</strain>
    </source>
</reference>
<dbReference type="Proteomes" id="UP000831701">
    <property type="component" value="Chromosome 12"/>
</dbReference>
<comment type="caution">
    <text evidence="1">The sequence shown here is derived from an EMBL/GenBank/DDBJ whole genome shotgun (WGS) entry which is preliminary data.</text>
</comment>
<dbReference type="EMBL" id="CM041542">
    <property type="protein sequence ID" value="KAI3365207.1"/>
    <property type="molecule type" value="Genomic_DNA"/>
</dbReference>
<protein>
    <submittedName>
        <fullName evidence="1">Uncharacterized protein</fullName>
    </submittedName>
</protein>
<keyword evidence="2" id="KW-1185">Reference proteome</keyword>
<evidence type="ECO:0000313" key="1">
    <source>
        <dbReference type="EMBL" id="KAI3365207.1"/>
    </source>
</evidence>
<gene>
    <name evidence="1" type="ORF">L3Q82_010303</name>
</gene>
<evidence type="ECO:0000313" key="2">
    <source>
        <dbReference type="Proteomes" id="UP000831701"/>
    </source>
</evidence>